<dbReference type="InterPro" id="IPR003591">
    <property type="entry name" value="Leu-rich_rpt_typical-subtyp"/>
</dbReference>
<reference evidence="3" key="1">
    <citation type="journal article" date="2014" name="Front. Microbiol.">
        <title>High frequency of phylogenetically diverse reductive dehalogenase-homologous genes in deep subseafloor sedimentary metagenomes.</title>
        <authorList>
            <person name="Kawai M."/>
            <person name="Futagami T."/>
            <person name="Toyoda A."/>
            <person name="Takaki Y."/>
            <person name="Nishi S."/>
            <person name="Hori S."/>
            <person name="Arai W."/>
            <person name="Tsubouchi T."/>
            <person name="Morono Y."/>
            <person name="Uchiyama I."/>
            <person name="Ito T."/>
            <person name="Fujiyama A."/>
            <person name="Inagaki F."/>
            <person name="Takami H."/>
        </authorList>
    </citation>
    <scope>NUCLEOTIDE SEQUENCE</scope>
    <source>
        <strain evidence="3">Expedition CK06-06</strain>
    </source>
</reference>
<dbReference type="SMART" id="SM00369">
    <property type="entry name" value="LRR_TYP"/>
    <property type="match status" value="6"/>
</dbReference>
<dbReference type="Pfam" id="PF12799">
    <property type="entry name" value="LRR_4"/>
    <property type="match status" value="3"/>
</dbReference>
<keyword evidence="2" id="KW-0677">Repeat</keyword>
<protein>
    <recommendedName>
        <fullName evidence="4">Leucine-rich repeat domain-containing protein</fullName>
    </recommendedName>
</protein>
<dbReference type="SMART" id="SM00365">
    <property type="entry name" value="LRR_SD22"/>
    <property type="match status" value="7"/>
</dbReference>
<sequence length="319" mass="36626">MIKLSPKEIYEDFKNKIIDRSKASELLASLIENPLEFDNRVRNKCLTYLGLINSRENYIFFLLENLLVSDLDDLVRGNAASVIISNFANLAFEPIRWALQHEDSETSINLIIKALQKTKNSKLRSLLNTIEYVDFEGKILLPFGTEQIINLSSQNIVNLSDVKGLGNLINLNKLHLSFNEITEISGLDNLVNLKSLHLQGNKIRKIEGLEQLKNLEYLYLNSNEIFKIQGIMNLSKLKSLMIYDNKITEIKKLEHLSNLEILNLRNNRISELERLKNLSNLKRLDLSNNLITEIKGLDNLVNLEFLDLSHNQITEIKGL</sequence>
<accession>X0ZFW0</accession>
<dbReference type="InterPro" id="IPR001611">
    <property type="entry name" value="Leu-rich_rpt"/>
</dbReference>
<dbReference type="InterPro" id="IPR025875">
    <property type="entry name" value="Leu-rich_rpt_4"/>
</dbReference>
<gene>
    <name evidence="3" type="ORF">S01H4_18220</name>
</gene>
<dbReference type="AlphaFoldDB" id="X0ZFW0"/>
<keyword evidence="1" id="KW-0433">Leucine-rich repeat</keyword>
<evidence type="ECO:0000256" key="2">
    <source>
        <dbReference type="ARBA" id="ARBA00022737"/>
    </source>
</evidence>
<dbReference type="PRINTS" id="PR00019">
    <property type="entry name" value="LEURICHRPT"/>
</dbReference>
<comment type="caution">
    <text evidence="3">The sequence shown here is derived from an EMBL/GenBank/DDBJ whole genome shotgun (WGS) entry which is preliminary data.</text>
</comment>
<feature type="non-terminal residue" evidence="3">
    <location>
        <position position="319"/>
    </location>
</feature>
<proteinExistence type="predicted"/>
<evidence type="ECO:0000313" key="3">
    <source>
        <dbReference type="EMBL" id="GAG68184.1"/>
    </source>
</evidence>
<organism evidence="3">
    <name type="scientific">marine sediment metagenome</name>
    <dbReference type="NCBI Taxonomy" id="412755"/>
    <lineage>
        <taxon>unclassified sequences</taxon>
        <taxon>metagenomes</taxon>
        <taxon>ecological metagenomes</taxon>
    </lineage>
</organism>
<dbReference type="PROSITE" id="PS51450">
    <property type="entry name" value="LRR"/>
    <property type="match status" value="7"/>
</dbReference>
<evidence type="ECO:0008006" key="4">
    <source>
        <dbReference type="Google" id="ProtNLM"/>
    </source>
</evidence>
<dbReference type="PANTHER" id="PTHR46652">
    <property type="entry name" value="LEUCINE-RICH REPEAT AND IQ DOMAIN-CONTAINING PROTEIN 1-RELATED"/>
    <property type="match status" value="1"/>
</dbReference>
<dbReference type="InterPro" id="IPR050836">
    <property type="entry name" value="SDS22/Internalin_LRR"/>
</dbReference>
<dbReference type="Gene3D" id="3.80.10.10">
    <property type="entry name" value="Ribonuclease Inhibitor"/>
    <property type="match status" value="1"/>
</dbReference>
<dbReference type="SUPFAM" id="SSF52058">
    <property type="entry name" value="L domain-like"/>
    <property type="match status" value="1"/>
</dbReference>
<name>X0ZFW0_9ZZZZ</name>
<dbReference type="PANTHER" id="PTHR46652:SF3">
    <property type="entry name" value="LEUCINE-RICH REPEAT-CONTAINING PROTEIN 9"/>
    <property type="match status" value="1"/>
</dbReference>
<dbReference type="EMBL" id="BART01008067">
    <property type="protein sequence ID" value="GAG68184.1"/>
    <property type="molecule type" value="Genomic_DNA"/>
</dbReference>
<dbReference type="InterPro" id="IPR032675">
    <property type="entry name" value="LRR_dom_sf"/>
</dbReference>
<evidence type="ECO:0000256" key="1">
    <source>
        <dbReference type="ARBA" id="ARBA00022614"/>
    </source>
</evidence>